<accession>A0A543K5M7</accession>
<proteinExistence type="predicted"/>
<evidence type="ECO:0000256" key="1">
    <source>
        <dbReference type="SAM" id="MobiDB-lite"/>
    </source>
</evidence>
<comment type="caution">
    <text evidence="2">The sequence shown here is derived from an EMBL/GenBank/DDBJ whole genome shotgun (WGS) entry which is preliminary data.</text>
</comment>
<keyword evidence="3" id="KW-1185">Reference proteome</keyword>
<name>A0A543K5M7_9RHOB</name>
<feature type="region of interest" description="Disordered" evidence="1">
    <location>
        <begin position="1"/>
        <end position="22"/>
    </location>
</feature>
<dbReference type="EMBL" id="VFPT01000002">
    <property type="protein sequence ID" value="TQM90380.1"/>
    <property type="molecule type" value="Genomic_DNA"/>
</dbReference>
<evidence type="ECO:0000313" key="3">
    <source>
        <dbReference type="Proteomes" id="UP000320582"/>
    </source>
</evidence>
<dbReference type="Proteomes" id="UP000320582">
    <property type="component" value="Unassembled WGS sequence"/>
</dbReference>
<organism evidence="2 3">
    <name type="scientific">Roseinatronobacter monicus</name>
    <dbReference type="NCBI Taxonomy" id="393481"/>
    <lineage>
        <taxon>Bacteria</taxon>
        <taxon>Pseudomonadati</taxon>
        <taxon>Pseudomonadota</taxon>
        <taxon>Alphaproteobacteria</taxon>
        <taxon>Rhodobacterales</taxon>
        <taxon>Paracoccaceae</taxon>
        <taxon>Roseinatronobacter</taxon>
    </lineage>
</organism>
<protein>
    <submittedName>
        <fullName evidence="2">Uncharacterized protein</fullName>
    </submittedName>
</protein>
<feature type="region of interest" description="Disordered" evidence="1">
    <location>
        <begin position="63"/>
        <end position="83"/>
    </location>
</feature>
<dbReference type="AlphaFoldDB" id="A0A543K5M7"/>
<gene>
    <name evidence="2" type="ORF">BD293_3758</name>
</gene>
<reference evidence="2 3" key="1">
    <citation type="submission" date="2019-06" db="EMBL/GenBank/DDBJ databases">
        <title>Genomic Encyclopedia of Archaeal and Bacterial Type Strains, Phase II (KMG-II): from individual species to whole genera.</title>
        <authorList>
            <person name="Goeker M."/>
        </authorList>
    </citation>
    <scope>NUCLEOTIDE SEQUENCE [LARGE SCALE GENOMIC DNA]</scope>
    <source>
        <strain evidence="2 3">DSM 18423</strain>
    </source>
</reference>
<evidence type="ECO:0000313" key="2">
    <source>
        <dbReference type="EMBL" id="TQM90380.1"/>
    </source>
</evidence>
<sequence>MAVGNAGSGVAVDQYSCGGHRRDGRNLLTVTLRHCTCSNLCKRPVGMISSSSMAIEARMSPPLTMAPKYSKEPKLLHTSPESS</sequence>